<dbReference type="InterPro" id="IPR013780">
    <property type="entry name" value="Glyco_hydro_b"/>
</dbReference>
<dbReference type="Gene3D" id="3.20.20.80">
    <property type="entry name" value="Glycosidases"/>
    <property type="match status" value="1"/>
</dbReference>
<evidence type="ECO:0000256" key="1">
    <source>
        <dbReference type="ARBA" id="ARBA00004071"/>
    </source>
</evidence>
<sequence length="794" mass="88725">MQGIMLQNTRYLLVSALALYTAVSVASHEHATRDVGPGSVPLDLTSYFNNQGFGSYPGESSFDILNQSYPASSDAVEPFHTSQTGIVYRTPRYLGPSTPDNVLCTGQKLPVAPSSYFAVSLLHSSDVRKTTVLGNLTFHYTDNTTSKAELRSEAWWGFLLINRGDIVYDRFYKQNKTDYNSSHIFEFEAGLVPGKTLEAITLPDTRNETTGRIHVFALSLWGGAGVGVQNVKPTQRTGENGSQVIEVVINNSGKDCVSGAGLEIFIEGQNVTTVEPGHIKRLCPGDQKPLEVSVAGSGTRNVTVHITDLTTNATSTHPYTTAEAIGVTPWTTSATNLARHSSPPWFSGAKYGMFIHWGPYSVPAWGNSTPYESYAEWFWWYTTHRAADKSGFYDYRLRTFGPSLFYDDFFPNFTASAYEPKAWVDLIADAGAKYFVLTTKHHDGFALFDAGNTTQRTSLNYGPKRDLLKELFDAAKTYHPELKRGTYFSLPEWFNPSWGKYGFSQWDRPDSTTHPGIIARNPYTNATEPYTGWVNVTDFLTDVMVPQMDILAYEYESDIMWCDAGASNGTAEFASRWWNWARENGREVVVNSRCGTWEVNDFDTPEYETFATAQRWKWESNRGMDPYSYGYNRATADSEYMNASTIVHTLVDMVSKNGNLLLNVGPRADGSIPDIEIQNLREAGQWIKANEEAIFNTTYWFRKAEVRGDDVDIRFTQTDDAFYILSLAKPMGGMLEVEADIPALKGDKVSLLGIGEAGENLKWSAGDGLFTIEVDEGLVENMQYCWVFKIEYAS</sequence>
<evidence type="ECO:0000256" key="4">
    <source>
        <dbReference type="ARBA" id="ARBA00022729"/>
    </source>
</evidence>
<dbReference type="SUPFAM" id="SSF51445">
    <property type="entry name" value="(Trans)glycosidases"/>
    <property type="match status" value="1"/>
</dbReference>
<evidence type="ECO:0000256" key="5">
    <source>
        <dbReference type="ARBA" id="ARBA00022801"/>
    </source>
</evidence>
<dbReference type="PANTHER" id="PTHR10030">
    <property type="entry name" value="ALPHA-L-FUCOSIDASE"/>
    <property type="match status" value="1"/>
</dbReference>
<dbReference type="InterPro" id="IPR057739">
    <property type="entry name" value="Glyco_hydro_29_N"/>
</dbReference>
<proteinExistence type="inferred from homology"/>
<dbReference type="Proteomes" id="UP000240883">
    <property type="component" value="Unassembled WGS sequence"/>
</dbReference>
<evidence type="ECO:0000313" key="10">
    <source>
        <dbReference type="Proteomes" id="UP000240883"/>
    </source>
</evidence>
<accession>A0A2T2PB72</accession>
<evidence type="ECO:0000256" key="2">
    <source>
        <dbReference type="ARBA" id="ARBA00007951"/>
    </source>
</evidence>
<dbReference type="InterPro" id="IPR000933">
    <property type="entry name" value="Glyco_hydro_29"/>
</dbReference>
<name>A0A2T2PB72_CORCC</name>
<dbReference type="PANTHER" id="PTHR10030:SF37">
    <property type="entry name" value="ALPHA-L-FUCOSIDASE-RELATED"/>
    <property type="match status" value="1"/>
</dbReference>
<feature type="chain" id="PRO_5015747899" description="alpha-L-fucosidase" evidence="7">
    <location>
        <begin position="28"/>
        <end position="794"/>
    </location>
</feature>
<dbReference type="InterPro" id="IPR017853">
    <property type="entry name" value="GH"/>
</dbReference>
<dbReference type="InterPro" id="IPR016286">
    <property type="entry name" value="FUC_metazoa-typ"/>
</dbReference>
<feature type="signal peptide" evidence="7">
    <location>
        <begin position="1"/>
        <end position="27"/>
    </location>
</feature>
<organism evidence="9 10">
    <name type="scientific">Corynespora cassiicola Philippines</name>
    <dbReference type="NCBI Taxonomy" id="1448308"/>
    <lineage>
        <taxon>Eukaryota</taxon>
        <taxon>Fungi</taxon>
        <taxon>Dikarya</taxon>
        <taxon>Ascomycota</taxon>
        <taxon>Pezizomycotina</taxon>
        <taxon>Dothideomycetes</taxon>
        <taxon>Pleosporomycetidae</taxon>
        <taxon>Pleosporales</taxon>
        <taxon>Corynesporascaceae</taxon>
        <taxon>Corynespora</taxon>
    </lineage>
</organism>
<gene>
    <name evidence="9" type="ORF">BS50DRAFT_512244</name>
</gene>
<comment type="similarity">
    <text evidence="2">Belongs to the glycosyl hydrolase 29 family.</text>
</comment>
<dbReference type="GO" id="GO:0004560">
    <property type="term" value="F:alpha-L-fucosidase activity"/>
    <property type="evidence" value="ECO:0007669"/>
    <property type="project" value="UniProtKB-EC"/>
</dbReference>
<evidence type="ECO:0000256" key="3">
    <source>
        <dbReference type="ARBA" id="ARBA00012662"/>
    </source>
</evidence>
<protein>
    <recommendedName>
        <fullName evidence="3">alpha-L-fucosidase</fullName>
        <ecNumber evidence="3">3.2.1.51</ecNumber>
    </recommendedName>
</protein>
<keyword evidence="10" id="KW-1185">Reference proteome</keyword>
<reference evidence="9 10" key="1">
    <citation type="journal article" date="2018" name="Front. Microbiol.">
        <title>Genome-Wide Analysis of Corynespora cassiicola Leaf Fall Disease Putative Effectors.</title>
        <authorList>
            <person name="Lopez D."/>
            <person name="Ribeiro S."/>
            <person name="Label P."/>
            <person name="Fumanal B."/>
            <person name="Venisse J.S."/>
            <person name="Kohler A."/>
            <person name="de Oliveira R.R."/>
            <person name="Labutti K."/>
            <person name="Lipzen A."/>
            <person name="Lail K."/>
            <person name="Bauer D."/>
            <person name="Ohm R.A."/>
            <person name="Barry K.W."/>
            <person name="Spatafora J."/>
            <person name="Grigoriev I.V."/>
            <person name="Martin F.M."/>
            <person name="Pujade-Renaud V."/>
        </authorList>
    </citation>
    <scope>NUCLEOTIDE SEQUENCE [LARGE SCALE GENOMIC DNA]</scope>
    <source>
        <strain evidence="9 10">Philippines</strain>
    </source>
</reference>
<dbReference type="EMBL" id="KZ678128">
    <property type="protein sequence ID" value="PSN74913.1"/>
    <property type="molecule type" value="Genomic_DNA"/>
</dbReference>
<dbReference type="SMART" id="SM00812">
    <property type="entry name" value="Alpha_L_fucos"/>
    <property type="match status" value="1"/>
</dbReference>
<dbReference type="EC" id="3.2.1.51" evidence="3"/>
<dbReference type="AlphaFoldDB" id="A0A2T2PB72"/>
<evidence type="ECO:0000256" key="6">
    <source>
        <dbReference type="ARBA" id="ARBA00023295"/>
    </source>
</evidence>
<dbReference type="STRING" id="1448308.A0A2T2PB72"/>
<comment type="function">
    <text evidence="1">Alpha-L-fucosidase is responsible for hydrolyzing the alpha-1,6-linked fucose joined to the reducing-end N-acetylglucosamine of the carbohydrate moieties of glycoproteins.</text>
</comment>
<evidence type="ECO:0000256" key="7">
    <source>
        <dbReference type="SAM" id="SignalP"/>
    </source>
</evidence>
<dbReference type="OrthoDB" id="6039950at2759"/>
<dbReference type="GO" id="GO:0016139">
    <property type="term" value="P:glycoside catabolic process"/>
    <property type="evidence" value="ECO:0007669"/>
    <property type="project" value="TreeGrafter"/>
</dbReference>
<dbReference type="GO" id="GO:0006004">
    <property type="term" value="P:fucose metabolic process"/>
    <property type="evidence" value="ECO:0007669"/>
    <property type="project" value="InterPro"/>
</dbReference>
<evidence type="ECO:0000313" key="9">
    <source>
        <dbReference type="EMBL" id="PSN74913.1"/>
    </source>
</evidence>
<keyword evidence="6" id="KW-0326">Glycosidase</keyword>
<dbReference type="PRINTS" id="PR00741">
    <property type="entry name" value="GLHYDRLASE29"/>
</dbReference>
<keyword evidence="4 7" id="KW-0732">Signal</keyword>
<evidence type="ECO:0000259" key="8">
    <source>
        <dbReference type="Pfam" id="PF01120"/>
    </source>
</evidence>
<feature type="non-terminal residue" evidence="9">
    <location>
        <position position="794"/>
    </location>
</feature>
<feature type="domain" description="Glycoside hydrolase family 29 N-terminal" evidence="8">
    <location>
        <begin position="329"/>
        <end position="692"/>
    </location>
</feature>
<dbReference type="Pfam" id="PF01120">
    <property type="entry name" value="Alpha_L_fucos"/>
    <property type="match status" value="1"/>
</dbReference>
<dbReference type="Gene3D" id="2.60.40.1180">
    <property type="entry name" value="Golgi alpha-mannosidase II"/>
    <property type="match status" value="1"/>
</dbReference>
<keyword evidence="5" id="KW-0378">Hydrolase</keyword>